<sequence>MTHHGKKLNLSTDSLAALVLIVLQTVFLLVNFNIGFNLWLYIIVAVITLLFSFIKPRAGLFALITLTLIFAKHFTLQSLWLGDEEYKLYLVDIFLLAILGRAVLELLAGKIKWQIRKVDVWLGLFLALTIVYFLLSWLVWNGSFNLAFSSLKNYFF</sequence>
<proteinExistence type="predicted"/>
<feature type="transmembrane region" description="Helical" evidence="1">
    <location>
        <begin position="88"/>
        <end position="108"/>
    </location>
</feature>
<reference evidence="2 3" key="1">
    <citation type="journal article" date="2015" name="Nature">
        <title>rRNA introns, odd ribosomes, and small enigmatic genomes across a large radiation of phyla.</title>
        <authorList>
            <person name="Brown C.T."/>
            <person name="Hug L.A."/>
            <person name="Thomas B.C."/>
            <person name="Sharon I."/>
            <person name="Castelle C.J."/>
            <person name="Singh A."/>
            <person name="Wilkins M.J."/>
            <person name="Williams K.H."/>
            <person name="Banfield J.F."/>
        </authorList>
    </citation>
    <scope>NUCLEOTIDE SEQUENCE [LARGE SCALE GENOMIC DNA]</scope>
</reference>
<comment type="caution">
    <text evidence="2">The sequence shown here is derived from an EMBL/GenBank/DDBJ whole genome shotgun (WGS) entry which is preliminary data.</text>
</comment>
<keyword evidence="1" id="KW-0472">Membrane</keyword>
<keyword evidence="1" id="KW-1133">Transmembrane helix</keyword>
<evidence type="ECO:0000313" key="2">
    <source>
        <dbReference type="EMBL" id="KKR13469.1"/>
    </source>
</evidence>
<evidence type="ECO:0000256" key="1">
    <source>
        <dbReference type="SAM" id="Phobius"/>
    </source>
</evidence>
<feature type="transmembrane region" description="Helical" evidence="1">
    <location>
        <begin position="120"/>
        <end position="140"/>
    </location>
</feature>
<feature type="non-terminal residue" evidence="2">
    <location>
        <position position="156"/>
    </location>
</feature>
<keyword evidence="1" id="KW-0812">Transmembrane</keyword>
<gene>
    <name evidence="2" type="ORF">UT42_C0046G0012</name>
</gene>
<accession>A0A0G0NBC1</accession>
<protein>
    <submittedName>
        <fullName evidence="2">Uncharacterized protein</fullName>
    </submittedName>
</protein>
<feature type="transmembrane region" description="Helical" evidence="1">
    <location>
        <begin position="12"/>
        <end position="32"/>
    </location>
</feature>
<organism evidence="2 3">
    <name type="scientific">Candidatus Falkowbacteria bacterium GW2011_GWA2_39_24</name>
    <dbReference type="NCBI Taxonomy" id="1618634"/>
    <lineage>
        <taxon>Bacteria</taxon>
        <taxon>Candidatus Falkowiibacteriota</taxon>
    </lineage>
</organism>
<dbReference type="AlphaFoldDB" id="A0A0G0NBC1"/>
<name>A0A0G0NBC1_9BACT</name>
<dbReference type="EMBL" id="LBWS01000046">
    <property type="protein sequence ID" value="KKR13469.1"/>
    <property type="molecule type" value="Genomic_DNA"/>
</dbReference>
<evidence type="ECO:0000313" key="3">
    <source>
        <dbReference type="Proteomes" id="UP000034048"/>
    </source>
</evidence>
<dbReference type="Proteomes" id="UP000034048">
    <property type="component" value="Unassembled WGS sequence"/>
</dbReference>